<evidence type="ECO:0000313" key="7">
    <source>
        <dbReference type="Proteomes" id="UP000038010"/>
    </source>
</evidence>
<dbReference type="PROSITE" id="PS50048">
    <property type="entry name" value="ZN2_CY6_FUNGAL_2"/>
    <property type="match status" value="1"/>
</dbReference>
<feature type="compositionally biased region" description="Basic and acidic residues" evidence="4">
    <location>
        <begin position="486"/>
        <end position="499"/>
    </location>
</feature>
<dbReference type="GO" id="GO:0008270">
    <property type="term" value="F:zinc ion binding"/>
    <property type="evidence" value="ECO:0007669"/>
    <property type="project" value="InterPro"/>
</dbReference>
<dbReference type="VEuPathDB" id="FungiDB:AB675_12042"/>
<feature type="compositionally biased region" description="Low complexity" evidence="4">
    <location>
        <begin position="236"/>
        <end position="252"/>
    </location>
</feature>
<feature type="domain" description="Zn(2)-C6 fungal-type" evidence="5">
    <location>
        <begin position="477"/>
        <end position="509"/>
    </location>
</feature>
<proteinExistence type="predicted"/>
<name>A0A0N1NY48_9EURO</name>
<keyword evidence="7" id="KW-1185">Reference proteome</keyword>
<dbReference type="InterPro" id="IPR001138">
    <property type="entry name" value="Zn2Cys6_DnaBD"/>
</dbReference>
<feature type="compositionally biased region" description="Acidic residues" evidence="4">
    <location>
        <begin position="356"/>
        <end position="365"/>
    </location>
</feature>
<dbReference type="CDD" id="cd00067">
    <property type="entry name" value="GAL4"/>
    <property type="match status" value="1"/>
</dbReference>
<feature type="region of interest" description="Disordered" evidence="4">
    <location>
        <begin position="232"/>
        <end position="565"/>
    </location>
</feature>
<keyword evidence="3" id="KW-0539">Nucleus</keyword>
<evidence type="ECO:0000256" key="2">
    <source>
        <dbReference type="ARBA" id="ARBA00023163"/>
    </source>
</evidence>
<dbReference type="GO" id="GO:0000981">
    <property type="term" value="F:DNA-binding transcription factor activity, RNA polymerase II-specific"/>
    <property type="evidence" value="ECO:0007669"/>
    <property type="project" value="InterPro"/>
</dbReference>
<evidence type="ECO:0000256" key="4">
    <source>
        <dbReference type="SAM" id="MobiDB-lite"/>
    </source>
</evidence>
<evidence type="ECO:0000256" key="3">
    <source>
        <dbReference type="ARBA" id="ARBA00023242"/>
    </source>
</evidence>
<accession>A0A0N1NY48</accession>
<evidence type="ECO:0000313" key="6">
    <source>
        <dbReference type="EMBL" id="KPI38354.1"/>
    </source>
</evidence>
<feature type="compositionally biased region" description="Basic and acidic residues" evidence="4">
    <location>
        <begin position="411"/>
        <end position="425"/>
    </location>
</feature>
<feature type="compositionally biased region" description="Low complexity" evidence="4">
    <location>
        <begin position="159"/>
        <end position="172"/>
    </location>
</feature>
<sequence>MKQPGKSIAFELLLDDSSKTRARIPMRVLVNAHDTTESMIATVKSFHGIYDGHGVIFQDSQGNILIPSYENLRHNTTVYVRTVPGSHNGTPYSANHYGATADPESQRRPSLGEPFQMLPPHMREQSHSPSRSSSRLARKRSVSPPGARGRRSASQQKPGSFSAVSRGSSASGHYSDDNGYSDSDARSSASGSRRAKSDMLASSEISTANVLQDGRRGQTIFDSSTLPLFVPPQVPIPASQSSISPQRRSLPQEGPSPFQAPAQRLYTQAPPMLSPQSYGPRMSNGSSDSYPARGALNGQHHHRLRDRAQTTPQNGRPGYPGGRVLPTPDPTSIQFYRRRNLQRRSRRGIVTGATSDSDDYSDDEGGLPKYRKTFLDDDDADYENGHAKSDIKSEELDEYEGAPKTKKIKTKMHDGPSHLRTESSHNKHKTKPRPLSSSKPSKPNIAGSMPAPRKASSASSDLPRFGADEEDLSTKPRCQRCRKSKKGCDRQRPCQRCKDAGIGVEGCVSEDEGNGRRGRFGRHMGVPVKRGANGEVISEESLMLPPMMTGAGMMVDGQKDKKRKR</sequence>
<organism evidence="6 7">
    <name type="scientific">Cyphellophora attinorum</name>
    <dbReference type="NCBI Taxonomy" id="1664694"/>
    <lineage>
        <taxon>Eukaryota</taxon>
        <taxon>Fungi</taxon>
        <taxon>Dikarya</taxon>
        <taxon>Ascomycota</taxon>
        <taxon>Pezizomycotina</taxon>
        <taxon>Eurotiomycetes</taxon>
        <taxon>Chaetothyriomycetidae</taxon>
        <taxon>Chaetothyriales</taxon>
        <taxon>Cyphellophoraceae</taxon>
        <taxon>Cyphellophora</taxon>
    </lineage>
</organism>
<feature type="compositionally biased region" description="Basic residues" evidence="4">
    <location>
        <begin position="336"/>
        <end position="347"/>
    </location>
</feature>
<protein>
    <submittedName>
        <fullName evidence="6">Putative transcriptional regulatory protein</fullName>
    </submittedName>
</protein>
<comment type="caution">
    <text evidence="6">The sequence shown here is derived from an EMBL/GenBank/DDBJ whole genome shotgun (WGS) entry which is preliminary data.</text>
</comment>
<dbReference type="RefSeq" id="XP_017998317.1">
    <property type="nucleotide sequence ID" value="XM_018140941.1"/>
</dbReference>
<feature type="compositionally biased region" description="Low complexity" evidence="4">
    <location>
        <begin position="433"/>
        <end position="443"/>
    </location>
</feature>
<dbReference type="SMART" id="SM00066">
    <property type="entry name" value="GAL4"/>
    <property type="match status" value="1"/>
</dbReference>
<feature type="compositionally biased region" description="Basic and acidic residues" evidence="4">
    <location>
        <begin position="383"/>
        <end position="394"/>
    </location>
</feature>
<feature type="region of interest" description="Disordered" evidence="4">
    <location>
        <begin position="89"/>
        <end position="201"/>
    </location>
</feature>
<dbReference type="Proteomes" id="UP000038010">
    <property type="component" value="Unassembled WGS sequence"/>
</dbReference>
<evidence type="ECO:0000259" key="5">
    <source>
        <dbReference type="PROSITE" id="PS50048"/>
    </source>
</evidence>
<dbReference type="GeneID" id="28732822"/>
<keyword evidence="2" id="KW-0804">Transcription</keyword>
<dbReference type="OrthoDB" id="4150467at2759"/>
<gene>
    <name evidence="6" type="ORF">AB675_12042</name>
</gene>
<evidence type="ECO:0000256" key="1">
    <source>
        <dbReference type="ARBA" id="ARBA00023015"/>
    </source>
</evidence>
<keyword evidence="1" id="KW-0805">Transcription regulation</keyword>
<reference evidence="6 7" key="1">
    <citation type="submission" date="2015-06" db="EMBL/GenBank/DDBJ databases">
        <title>Draft genome of the ant-associated black yeast Phialophora attae CBS 131958.</title>
        <authorList>
            <person name="Moreno L.F."/>
            <person name="Stielow B.J."/>
            <person name="de Hoog S."/>
            <person name="Vicente V.A."/>
            <person name="Weiss V.A."/>
            <person name="de Vries M."/>
            <person name="Cruz L.M."/>
            <person name="Souza E.M."/>
        </authorList>
    </citation>
    <scope>NUCLEOTIDE SEQUENCE [LARGE SCALE GENOMIC DNA]</scope>
    <source>
        <strain evidence="6 7">CBS 131958</strain>
    </source>
</reference>
<dbReference type="EMBL" id="LFJN01000019">
    <property type="protein sequence ID" value="KPI38354.1"/>
    <property type="molecule type" value="Genomic_DNA"/>
</dbReference>
<dbReference type="AlphaFoldDB" id="A0A0N1NY48"/>